<evidence type="ECO:0000313" key="3">
    <source>
        <dbReference type="Proteomes" id="UP001595557"/>
    </source>
</evidence>
<gene>
    <name evidence="2" type="ORF">ACFOD7_14340</name>
</gene>
<comment type="caution">
    <text evidence="2">The sequence shown here is derived from an EMBL/GenBank/DDBJ whole genome shotgun (WGS) entry which is preliminary data.</text>
</comment>
<dbReference type="RefSeq" id="WP_207464443.1">
    <property type="nucleotide sequence ID" value="NZ_JAFNAW010000001.1"/>
</dbReference>
<accession>A0ABV7IF57</accession>
<feature type="compositionally biased region" description="Basic and acidic residues" evidence="1">
    <location>
        <begin position="41"/>
        <end position="50"/>
    </location>
</feature>
<reference evidence="3" key="1">
    <citation type="journal article" date="2019" name="Int. J. Syst. Evol. Microbiol.">
        <title>The Global Catalogue of Microorganisms (GCM) 10K type strain sequencing project: providing services to taxonomists for standard genome sequencing and annotation.</title>
        <authorList>
            <consortium name="The Broad Institute Genomics Platform"/>
            <consortium name="The Broad Institute Genome Sequencing Center for Infectious Disease"/>
            <person name="Wu L."/>
            <person name="Ma J."/>
        </authorList>
    </citation>
    <scope>NUCLEOTIDE SEQUENCE [LARGE SCALE GENOMIC DNA]</scope>
    <source>
        <strain evidence="3">KCTC 52239</strain>
    </source>
</reference>
<dbReference type="Proteomes" id="UP001595557">
    <property type="component" value="Unassembled WGS sequence"/>
</dbReference>
<name>A0ABV7IF57_9RHOB</name>
<feature type="region of interest" description="Disordered" evidence="1">
    <location>
        <begin position="41"/>
        <end position="62"/>
    </location>
</feature>
<keyword evidence="3" id="KW-1185">Reference proteome</keyword>
<protein>
    <submittedName>
        <fullName evidence="2">Uncharacterized protein</fullName>
    </submittedName>
</protein>
<organism evidence="2 3">
    <name type="scientific">Paracoccus fontiphilus</name>
    <dbReference type="NCBI Taxonomy" id="1815556"/>
    <lineage>
        <taxon>Bacteria</taxon>
        <taxon>Pseudomonadati</taxon>
        <taxon>Pseudomonadota</taxon>
        <taxon>Alphaproteobacteria</taxon>
        <taxon>Rhodobacterales</taxon>
        <taxon>Paracoccaceae</taxon>
        <taxon>Paracoccus</taxon>
    </lineage>
</organism>
<dbReference type="EMBL" id="JBHRTE010000059">
    <property type="protein sequence ID" value="MFC3169228.1"/>
    <property type="molecule type" value="Genomic_DNA"/>
</dbReference>
<proteinExistence type="predicted"/>
<evidence type="ECO:0000313" key="2">
    <source>
        <dbReference type="EMBL" id="MFC3169228.1"/>
    </source>
</evidence>
<sequence length="62" mass="6635">MKLKITKPGYHDQKGEPVEVGTVITVSGDKIPAALINKCEQLDDDTKGKEPVTGQKQADAKA</sequence>
<evidence type="ECO:0000256" key="1">
    <source>
        <dbReference type="SAM" id="MobiDB-lite"/>
    </source>
</evidence>